<sequence>MPATRPTCPSAAEPTLRRLAQVLDEAVEELAWSGAQPAPELQEALTAVLARLSCRLEALHDRSTELVRS</sequence>
<proteinExistence type="predicted"/>
<dbReference type="Proteomes" id="UP000431092">
    <property type="component" value="Unassembled WGS sequence"/>
</dbReference>
<dbReference type="AlphaFoldDB" id="A0A6I3INS0"/>
<gene>
    <name evidence="1" type="ORF">GGG17_15375</name>
</gene>
<keyword evidence="2" id="KW-1185">Reference proteome</keyword>
<comment type="caution">
    <text evidence="1">The sequence shown here is derived from an EMBL/GenBank/DDBJ whole genome shotgun (WGS) entry which is preliminary data.</text>
</comment>
<evidence type="ECO:0000313" key="2">
    <source>
        <dbReference type="Proteomes" id="UP000431092"/>
    </source>
</evidence>
<accession>A0A6I3INS0</accession>
<name>A0A6I3INS0_9MICO</name>
<reference evidence="1 2" key="1">
    <citation type="submission" date="2019-11" db="EMBL/GenBank/DDBJ databases">
        <title>Whole genome sequencing identifies a novel species of the genus Arsenicicoccus isolated from human blood.</title>
        <authorList>
            <person name="Jeong J.H."/>
            <person name="Kweon O.J."/>
            <person name="Kim H.R."/>
            <person name="Kim T.-H."/>
            <person name="Ha S.-M."/>
            <person name="Lee M.-K."/>
        </authorList>
    </citation>
    <scope>NUCLEOTIDE SEQUENCE [LARGE SCALE GENOMIC DNA]</scope>
    <source>
        <strain evidence="1 2">MKL-02</strain>
    </source>
</reference>
<dbReference type="EMBL" id="WLVL01000056">
    <property type="protein sequence ID" value="MTB73315.1"/>
    <property type="molecule type" value="Genomic_DNA"/>
</dbReference>
<organism evidence="1 2">
    <name type="scientific">Arsenicicoccus cauae</name>
    <dbReference type="NCBI Taxonomy" id="2663847"/>
    <lineage>
        <taxon>Bacteria</taxon>
        <taxon>Bacillati</taxon>
        <taxon>Actinomycetota</taxon>
        <taxon>Actinomycetes</taxon>
        <taxon>Micrococcales</taxon>
        <taxon>Intrasporangiaceae</taxon>
        <taxon>Arsenicicoccus</taxon>
    </lineage>
</organism>
<dbReference type="RefSeq" id="WP_154594563.1">
    <property type="nucleotide sequence ID" value="NZ_CP171001.1"/>
</dbReference>
<protein>
    <submittedName>
        <fullName evidence="1">Uncharacterized protein</fullName>
    </submittedName>
</protein>
<evidence type="ECO:0000313" key="1">
    <source>
        <dbReference type="EMBL" id="MTB73315.1"/>
    </source>
</evidence>